<proteinExistence type="predicted"/>
<accession>A0ABQ3BU24</accession>
<dbReference type="Proteomes" id="UP000643403">
    <property type="component" value="Unassembled WGS sequence"/>
</dbReference>
<comment type="caution">
    <text evidence="2">The sequence shown here is derived from an EMBL/GenBank/DDBJ whole genome shotgun (WGS) entry which is preliminary data.</text>
</comment>
<reference evidence="3" key="1">
    <citation type="journal article" date="2019" name="Int. J. Syst. Evol. Microbiol.">
        <title>The Global Catalogue of Microorganisms (GCM) 10K type strain sequencing project: providing services to taxonomists for standard genome sequencing and annotation.</title>
        <authorList>
            <consortium name="The Broad Institute Genomics Platform"/>
            <consortium name="The Broad Institute Genome Sequencing Center for Infectious Disease"/>
            <person name="Wu L."/>
            <person name="Ma J."/>
        </authorList>
    </citation>
    <scope>NUCLEOTIDE SEQUENCE [LARGE SCALE GENOMIC DNA]</scope>
    <source>
        <strain evidence="3">KCTC 22558</strain>
    </source>
</reference>
<evidence type="ECO:0000313" key="2">
    <source>
        <dbReference type="EMBL" id="GGZ56760.1"/>
    </source>
</evidence>
<organism evidence="2 3">
    <name type="scientific">Cognatilysobacter xinjiangensis</name>
    <dbReference type="NCBI Taxonomy" id="546892"/>
    <lineage>
        <taxon>Bacteria</taxon>
        <taxon>Pseudomonadati</taxon>
        <taxon>Pseudomonadota</taxon>
        <taxon>Gammaproteobacteria</taxon>
        <taxon>Lysobacterales</taxon>
        <taxon>Lysobacteraceae</taxon>
        <taxon>Cognatilysobacter</taxon>
    </lineage>
</organism>
<keyword evidence="3" id="KW-1185">Reference proteome</keyword>
<feature type="compositionally biased region" description="Low complexity" evidence="1">
    <location>
        <begin position="52"/>
        <end position="66"/>
    </location>
</feature>
<protein>
    <submittedName>
        <fullName evidence="2">Uncharacterized protein</fullName>
    </submittedName>
</protein>
<feature type="compositionally biased region" description="Basic and acidic residues" evidence="1">
    <location>
        <begin position="67"/>
        <end position="79"/>
    </location>
</feature>
<name>A0ABQ3BU24_9GAMM</name>
<feature type="region of interest" description="Disordered" evidence="1">
    <location>
        <begin position="175"/>
        <end position="199"/>
    </location>
</feature>
<feature type="region of interest" description="Disordered" evidence="1">
    <location>
        <begin position="27"/>
        <end position="79"/>
    </location>
</feature>
<feature type="compositionally biased region" description="Pro residues" evidence="1">
    <location>
        <begin position="190"/>
        <end position="199"/>
    </location>
</feature>
<gene>
    <name evidence="2" type="ORF">GCM10008101_07750</name>
</gene>
<sequence>MLAVLAAVIAAGTVYRVTMHRAGGLGAAADNEASSPGTPPTARDATLGDRSAGAATATGATPVTHVAPRDGEDPTRDLSDYVLPGEAPSMAEVIAALQARGIRTGLGAFQPPGTSPPLRGLEVPEGFELPPGYVRHFQATDDGQRIAPILMFSPDVTPLDASGRPLTIPADRVVPPELAPPGMPRRWVRIPPPRAGGTS</sequence>
<evidence type="ECO:0000313" key="3">
    <source>
        <dbReference type="Proteomes" id="UP000643403"/>
    </source>
</evidence>
<evidence type="ECO:0000256" key="1">
    <source>
        <dbReference type="SAM" id="MobiDB-lite"/>
    </source>
</evidence>
<dbReference type="EMBL" id="BMXY01000001">
    <property type="protein sequence ID" value="GGZ56760.1"/>
    <property type="molecule type" value="Genomic_DNA"/>
</dbReference>